<dbReference type="SUPFAM" id="SSF53254">
    <property type="entry name" value="Phosphoglycerate mutase-like"/>
    <property type="match status" value="1"/>
</dbReference>
<accession>A0AAV8S4D5</accession>
<dbReference type="CDD" id="cd07067">
    <property type="entry name" value="HP_PGM_like"/>
    <property type="match status" value="1"/>
</dbReference>
<gene>
    <name evidence="1" type="ORF">K2173_011363</name>
</gene>
<evidence type="ECO:0000313" key="1">
    <source>
        <dbReference type="EMBL" id="KAJ8747051.1"/>
    </source>
</evidence>
<dbReference type="InterPro" id="IPR012398">
    <property type="entry name" value="PRIB5"/>
</dbReference>
<dbReference type="InterPro" id="IPR013078">
    <property type="entry name" value="His_Pase_superF_clade-1"/>
</dbReference>
<keyword evidence="2" id="KW-1185">Reference proteome</keyword>
<dbReference type="PIRSF" id="PIRSF015897">
    <property type="entry name" value="PRIB5"/>
    <property type="match status" value="1"/>
</dbReference>
<dbReference type="PANTHER" id="PTHR16469">
    <property type="entry name" value="UBIQUITIN-ASSOCIATED AND SH3 DOMAIN-CONTAINING BA-RELATED"/>
    <property type="match status" value="1"/>
</dbReference>
<organism evidence="1 2">
    <name type="scientific">Erythroxylum novogranatense</name>
    <dbReference type="NCBI Taxonomy" id="1862640"/>
    <lineage>
        <taxon>Eukaryota</taxon>
        <taxon>Viridiplantae</taxon>
        <taxon>Streptophyta</taxon>
        <taxon>Embryophyta</taxon>
        <taxon>Tracheophyta</taxon>
        <taxon>Spermatophyta</taxon>
        <taxon>Magnoliopsida</taxon>
        <taxon>eudicotyledons</taxon>
        <taxon>Gunneridae</taxon>
        <taxon>Pentapetalae</taxon>
        <taxon>rosids</taxon>
        <taxon>fabids</taxon>
        <taxon>Malpighiales</taxon>
        <taxon>Erythroxylaceae</taxon>
        <taxon>Erythroxylum</taxon>
    </lineage>
</organism>
<dbReference type="InterPro" id="IPR029033">
    <property type="entry name" value="His_PPase_superfam"/>
</dbReference>
<dbReference type="InterPro" id="IPR051710">
    <property type="entry name" value="Phosphatase_SH3-domain"/>
</dbReference>
<reference evidence="1 2" key="1">
    <citation type="submission" date="2021-09" db="EMBL/GenBank/DDBJ databases">
        <title>Genomic insights and catalytic innovation underlie evolution of tropane alkaloids biosynthesis.</title>
        <authorList>
            <person name="Wang Y.-J."/>
            <person name="Tian T."/>
            <person name="Huang J.-P."/>
            <person name="Huang S.-X."/>
        </authorList>
    </citation>
    <scope>NUCLEOTIDE SEQUENCE [LARGE SCALE GENOMIC DNA]</scope>
    <source>
        <strain evidence="1">KIB-2018</strain>
        <tissue evidence="1">Leaf</tissue>
    </source>
</reference>
<proteinExistence type="predicted"/>
<dbReference type="Gene3D" id="3.40.50.1240">
    <property type="entry name" value="Phosphoglycerate mutase-like"/>
    <property type="match status" value="1"/>
</dbReference>
<dbReference type="Pfam" id="PF00300">
    <property type="entry name" value="His_Phos_1"/>
    <property type="match status" value="1"/>
</dbReference>
<comment type="caution">
    <text evidence="1">The sequence shown here is derived from an EMBL/GenBank/DDBJ whole genome shotgun (WGS) entry which is preliminary data.</text>
</comment>
<dbReference type="Proteomes" id="UP001159364">
    <property type="component" value="Unassembled WGS sequence"/>
</dbReference>
<dbReference type="EMBL" id="JAIWQS010000247">
    <property type="protein sequence ID" value="KAJ8747051.1"/>
    <property type="molecule type" value="Genomic_DNA"/>
</dbReference>
<protein>
    <recommendedName>
        <fullName evidence="3">Phosphoglycerate mutase family protein</fullName>
    </recommendedName>
</protein>
<evidence type="ECO:0008006" key="3">
    <source>
        <dbReference type="Google" id="ProtNLM"/>
    </source>
</evidence>
<dbReference type="PANTHER" id="PTHR16469:SF27">
    <property type="entry name" value="UBIQUITIN-ASSOCIATED AND SH3 DOMAIN-CONTAINING BA-RELATED"/>
    <property type="match status" value="1"/>
</dbReference>
<name>A0AAV8S4D5_9ROSI</name>
<dbReference type="AlphaFoldDB" id="A0AAV8S4D5"/>
<sequence length="271" mass="30577">MASFLDDDAAGVSHSSGRRQHVVVMRHGDRMDNFDPLWEKTAPRPWDPPLIDAGLRRAFKTGRNFRTILGFPIHRVFVSPFYRCVQTAAQVVSALCAVDYNPATDTDTDTDTGRSVAVDPSRVKVSIEYGLCEVMNNIAIRPKVAPKDGKFSFNVRELEAMMLNGTVDHSVESVYKELPKWQETDAKKRYKQIVEELANRYPLENLLLVTHGEAVATMVDEFSEDNQKVYDVEYCAYTDLKRPIKHEDKSYSAGDFKVVFSSGIETLTDTA</sequence>
<dbReference type="SMART" id="SM00855">
    <property type="entry name" value="PGAM"/>
    <property type="match status" value="1"/>
</dbReference>
<evidence type="ECO:0000313" key="2">
    <source>
        <dbReference type="Proteomes" id="UP001159364"/>
    </source>
</evidence>